<reference evidence="2" key="1">
    <citation type="journal article" date="2023" name="Nat. Plants">
        <title>Single-cell RNA sequencing provides a high-resolution roadmap for understanding the multicellular compartmentation of specialized metabolism.</title>
        <authorList>
            <person name="Sun S."/>
            <person name="Shen X."/>
            <person name="Li Y."/>
            <person name="Li Y."/>
            <person name="Wang S."/>
            <person name="Li R."/>
            <person name="Zhang H."/>
            <person name="Shen G."/>
            <person name="Guo B."/>
            <person name="Wei J."/>
            <person name="Xu J."/>
            <person name="St-Pierre B."/>
            <person name="Chen S."/>
            <person name="Sun C."/>
        </authorList>
    </citation>
    <scope>NUCLEOTIDE SEQUENCE [LARGE SCALE GENOMIC DNA]</scope>
</reference>
<evidence type="ECO:0000313" key="1">
    <source>
        <dbReference type="EMBL" id="KAI5661303.1"/>
    </source>
</evidence>
<dbReference type="Proteomes" id="UP001060085">
    <property type="component" value="Linkage Group LG05"/>
</dbReference>
<keyword evidence="2" id="KW-1185">Reference proteome</keyword>
<proteinExistence type="predicted"/>
<organism evidence="1 2">
    <name type="scientific">Catharanthus roseus</name>
    <name type="common">Madagascar periwinkle</name>
    <name type="synonym">Vinca rosea</name>
    <dbReference type="NCBI Taxonomy" id="4058"/>
    <lineage>
        <taxon>Eukaryota</taxon>
        <taxon>Viridiplantae</taxon>
        <taxon>Streptophyta</taxon>
        <taxon>Embryophyta</taxon>
        <taxon>Tracheophyta</taxon>
        <taxon>Spermatophyta</taxon>
        <taxon>Magnoliopsida</taxon>
        <taxon>eudicotyledons</taxon>
        <taxon>Gunneridae</taxon>
        <taxon>Pentapetalae</taxon>
        <taxon>asterids</taxon>
        <taxon>lamiids</taxon>
        <taxon>Gentianales</taxon>
        <taxon>Apocynaceae</taxon>
        <taxon>Rauvolfioideae</taxon>
        <taxon>Vinceae</taxon>
        <taxon>Catharanthinae</taxon>
        <taxon>Catharanthus</taxon>
    </lineage>
</organism>
<protein>
    <submittedName>
        <fullName evidence="1">Uncharacterized protein</fullName>
    </submittedName>
</protein>
<accession>A0ACC0AK33</accession>
<name>A0ACC0AK33_CATRO</name>
<dbReference type="EMBL" id="CM044705">
    <property type="protein sequence ID" value="KAI5661303.1"/>
    <property type="molecule type" value="Genomic_DNA"/>
</dbReference>
<comment type="caution">
    <text evidence="1">The sequence shown here is derived from an EMBL/GenBank/DDBJ whole genome shotgun (WGS) entry which is preliminary data.</text>
</comment>
<evidence type="ECO:0000313" key="2">
    <source>
        <dbReference type="Proteomes" id="UP001060085"/>
    </source>
</evidence>
<gene>
    <name evidence="1" type="ORF">M9H77_20626</name>
</gene>
<sequence length="275" mass="31803">MKKRRSLYYVNIITTHSPLKLALFMFSPQLHLEVDDGEMATSLMAKRRVPSHSWLLFRSFRSDSALEALRKASEAKIPNLVLYNYPSFSGAFSALFAHLYHSRLNLPCLVLPFSSAVPFRVNDVCIEGLRTCYFLDFLGPRGFASELSKRTSCKIIGFDHRKRSRSLILYKEDWDENLLFHVNLEKSSSVAVYEYFSSKLTEICSDDGHNTKMLNPKDGERVEMVLKYIEDVDLRRWSLADSKAFNIGINEWRSKLNCIMNPLMYDQAYSSELFC</sequence>